<evidence type="ECO:0000259" key="4">
    <source>
        <dbReference type="Pfam" id="PF14686"/>
    </source>
</evidence>
<dbReference type="Proteomes" id="UP001586593">
    <property type="component" value="Unassembled WGS sequence"/>
</dbReference>
<dbReference type="InterPro" id="IPR051850">
    <property type="entry name" value="Polysacch_Lyase_4"/>
</dbReference>
<dbReference type="InterPro" id="IPR029413">
    <property type="entry name" value="RG-lyase_II"/>
</dbReference>
<dbReference type="EMBL" id="JAZHXJ010000258">
    <property type="protein sequence ID" value="KAL1866752.1"/>
    <property type="molecule type" value="Genomic_DNA"/>
</dbReference>
<name>A0ABR3WTG3_9PEZI</name>
<accession>A0ABR3WTG3</accession>
<organism evidence="5 6">
    <name type="scientific">Phialemonium thermophilum</name>
    <dbReference type="NCBI Taxonomy" id="223376"/>
    <lineage>
        <taxon>Eukaryota</taxon>
        <taxon>Fungi</taxon>
        <taxon>Dikarya</taxon>
        <taxon>Ascomycota</taxon>
        <taxon>Pezizomycotina</taxon>
        <taxon>Sordariomycetes</taxon>
        <taxon>Sordariomycetidae</taxon>
        <taxon>Cephalothecales</taxon>
        <taxon>Cephalothecaceae</taxon>
        <taxon>Phialemonium</taxon>
    </lineage>
</organism>
<dbReference type="Gene3D" id="2.60.40.1120">
    <property type="entry name" value="Carboxypeptidase-like, regulatory domain"/>
    <property type="match status" value="1"/>
</dbReference>
<dbReference type="PANTHER" id="PTHR32018:SF9">
    <property type="entry name" value="RHAMNOGALACTURONATE LYASE B"/>
    <property type="match status" value="1"/>
</dbReference>
<proteinExistence type="predicted"/>
<evidence type="ECO:0000259" key="3">
    <source>
        <dbReference type="Pfam" id="PF14683"/>
    </source>
</evidence>
<evidence type="ECO:0008006" key="7">
    <source>
        <dbReference type="Google" id="ProtNLM"/>
    </source>
</evidence>
<dbReference type="InterPro" id="IPR029411">
    <property type="entry name" value="RG-lyase_III"/>
</dbReference>
<feature type="domain" description="Rhamnogalacturonan lyase" evidence="3">
    <location>
        <begin position="468"/>
        <end position="689"/>
    </location>
</feature>
<comment type="caution">
    <text evidence="5">The sequence shown here is derived from an EMBL/GenBank/DDBJ whole genome shotgun (WGS) entry which is preliminary data.</text>
</comment>
<reference evidence="5 6" key="1">
    <citation type="journal article" date="2024" name="Commun. Biol.">
        <title>Comparative genomic analysis of thermophilic fungi reveals convergent evolutionary adaptations and gene losses.</title>
        <authorList>
            <person name="Steindorff A.S."/>
            <person name="Aguilar-Pontes M.V."/>
            <person name="Robinson A.J."/>
            <person name="Andreopoulos B."/>
            <person name="LaButti K."/>
            <person name="Kuo A."/>
            <person name="Mondo S."/>
            <person name="Riley R."/>
            <person name="Otillar R."/>
            <person name="Haridas S."/>
            <person name="Lipzen A."/>
            <person name="Grimwood J."/>
            <person name="Schmutz J."/>
            <person name="Clum A."/>
            <person name="Reid I.D."/>
            <person name="Moisan M.C."/>
            <person name="Butler G."/>
            <person name="Nguyen T.T.M."/>
            <person name="Dewar K."/>
            <person name="Conant G."/>
            <person name="Drula E."/>
            <person name="Henrissat B."/>
            <person name="Hansel C."/>
            <person name="Singer S."/>
            <person name="Hutchinson M.I."/>
            <person name="de Vries R.P."/>
            <person name="Natvig D.O."/>
            <person name="Powell A.J."/>
            <person name="Tsang A."/>
            <person name="Grigoriev I.V."/>
        </authorList>
    </citation>
    <scope>NUCLEOTIDE SEQUENCE [LARGE SCALE GENOMIC DNA]</scope>
    <source>
        <strain evidence="5 6">ATCC 24622</strain>
    </source>
</reference>
<feature type="signal peptide" evidence="2">
    <location>
        <begin position="1"/>
        <end position="23"/>
    </location>
</feature>
<dbReference type="SUPFAM" id="SSF74650">
    <property type="entry name" value="Galactose mutarotase-like"/>
    <property type="match status" value="1"/>
</dbReference>
<protein>
    <recommendedName>
        <fullName evidence="7">Rhamnogalacturonan endolyase</fullName>
    </recommendedName>
</protein>
<dbReference type="CDD" id="cd10320">
    <property type="entry name" value="RGL4_N"/>
    <property type="match status" value="1"/>
</dbReference>
<dbReference type="Pfam" id="PF14686">
    <property type="entry name" value="fn3_3"/>
    <property type="match status" value="1"/>
</dbReference>
<evidence type="ECO:0000313" key="5">
    <source>
        <dbReference type="EMBL" id="KAL1866752.1"/>
    </source>
</evidence>
<evidence type="ECO:0000256" key="2">
    <source>
        <dbReference type="SAM" id="SignalP"/>
    </source>
</evidence>
<dbReference type="CDD" id="cd10316">
    <property type="entry name" value="RGL4_M"/>
    <property type="match status" value="1"/>
</dbReference>
<feature type="chain" id="PRO_5046185361" description="Rhamnogalacturonan endolyase" evidence="2">
    <location>
        <begin position="24"/>
        <end position="692"/>
    </location>
</feature>
<dbReference type="InterPro" id="IPR008979">
    <property type="entry name" value="Galactose-bd-like_sf"/>
</dbReference>
<dbReference type="InterPro" id="IPR011013">
    <property type="entry name" value="Gal_mutarotase_sf_dom"/>
</dbReference>
<sequence>MRCDLLRGSSMLLLSCLPSFVSAHLTANETSKYLALANDRLVAFVNKTLGAIDILTLDGQDLLGSQAFAEVTPGGATGNGQSGIGPYLDCYCVPKGSYTPGRIAPTYKLIKGADASNVAYGGIVMSEVYPPTGQVLEQYWFLRDGETGLHTFSRLAYHNSTTPFLRNLQEFRTLFRPNTALWTHLITNDEVYAPLPVPNPADGDLTNATTVQDATWYIGNRTDDAYVEQFSDYFTKYTFATVWRDHTVHGLFGDGAHSKDNSTFGAWLVMNTKDTYFGGPIHSDLVVDGIVYNYIVSNHHGDGTPNITDGFDRTFGPQYYHFNKGPVGGSWQKLRDEAVGYASPSWNADFYDAIAKHVPNYVPTSGRGRWKARVELPKGAKKPIAILAQDGVDFQDNVLDVSAYQYWADIDPCTGKVEIDRIKAGTYRLTIYAEGIFGDYTQDGIKVEAGKETNSGHVVWRAESAGKELWRIGTPDKASGEWRHGVQKDASHPLHPPEYLIYFGAYDYIDDFPEGVHYHVGTSEESKDFNYIHWSVFGGYANFRRPVQVEGHGEINNWTITFDLQDEHVLSKTREATFTVQLAGAKTASGNTDVFNVSQPYNNLPFVVVVNGHELEPWIIPYYQSSSCGVRSGIICYQLSHKFVFPTSYLISGHNARNEIVLSLPYNATDYESAVLPRSVYVQYDALRLEVR</sequence>
<gene>
    <name evidence="5" type="ORF">VTK73DRAFT_4544</name>
</gene>
<dbReference type="Pfam" id="PF14683">
    <property type="entry name" value="CBM-like"/>
    <property type="match status" value="1"/>
</dbReference>
<evidence type="ECO:0000313" key="6">
    <source>
        <dbReference type="Proteomes" id="UP001586593"/>
    </source>
</evidence>
<evidence type="ECO:0000256" key="1">
    <source>
        <dbReference type="ARBA" id="ARBA00023180"/>
    </source>
</evidence>
<keyword evidence="6" id="KW-1185">Reference proteome</keyword>
<keyword evidence="1" id="KW-0325">Glycoprotein</keyword>
<dbReference type="PANTHER" id="PTHR32018">
    <property type="entry name" value="RHAMNOGALACTURONATE LYASE FAMILY PROTEIN"/>
    <property type="match status" value="1"/>
</dbReference>
<dbReference type="Gene3D" id="2.70.98.10">
    <property type="match status" value="1"/>
</dbReference>
<dbReference type="SUPFAM" id="SSF49785">
    <property type="entry name" value="Galactose-binding domain-like"/>
    <property type="match status" value="1"/>
</dbReference>
<dbReference type="InterPro" id="IPR014718">
    <property type="entry name" value="GH-type_carb-bd"/>
</dbReference>
<keyword evidence="2" id="KW-0732">Signal</keyword>
<feature type="domain" description="Rhamnogalacturonan lyase" evidence="4">
    <location>
        <begin position="377"/>
        <end position="454"/>
    </location>
</feature>